<reference evidence="2" key="5">
    <citation type="journal article" date="2021" name="G3 (Bethesda)">
        <title>Aegilops tauschii genome assembly Aet v5.0 features greater sequence contiguity and improved annotation.</title>
        <authorList>
            <person name="Wang L."/>
            <person name="Zhu T."/>
            <person name="Rodriguez J.C."/>
            <person name="Deal K.R."/>
            <person name="Dubcovsky J."/>
            <person name="McGuire P.E."/>
            <person name="Lux T."/>
            <person name="Spannagl M."/>
            <person name="Mayer K.F.X."/>
            <person name="Baldrich P."/>
            <person name="Meyers B.C."/>
            <person name="Huo N."/>
            <person name="Gu Y.Q."/>
            <person name="Zhou H."/>
            <person name="Devos K.M."/>
            <person name="Bennetzen J.L."/>
            <person name="Unver T."/>
            <person name="Budak H."/>
            <person name="Gulick P.J."/>
            <person name="Galiba G."/>
            <person name="Kalapos B."/>
            <person name="Nelson D.R."/>
            <person name="Li P."/>
            <person name="You F.M."/>
            <person name="Luo M.C."/>
            <person name="Dvorak J."/>
        </authorList>
    </citation>
    <scope>NUCLEOTIDE SEQUENCE [LARGE SCALE GENOMIC DNA]</scope>
    <source>
        <strain evidence="2">cv. AL8/78</strain>
    </source>
</reference>
<reference evidence="3" key="2">
    <citation type="journal article" date="2017" name="Nat. Plants">
        <title>The Aegilops tauschii genome reveals multiple impacts of transposons.</title>
        <authorList>
            <person name="Zhao G."/>
            <person name="Zou C."/>
            <person name="Li K."/>
            <person name="Wang K."/>
            <person name="Li T."/>
            <person name="Gao L."/>
            <person name="Zhang X."/>
            <person name="Wang H."/>
            <person name="Yang Z."/>
            <person name="Liu X."/>
            <person name="Jiang W."/>
            <person name="Mao L."/>
            <person name="Kong X."/>
            <person name="Jiao Y."/>
            <person name="Jia J."/>
        </authorList>
    </citation>
    <scope>NUCLEOTIDE SEQUENCE [LARGE SCALE GENOMIC DNA]</scope>
    <source>
        <strain evidence="3">cv. AL8/78</strain>
    </source>
</reference>
<reference evidence="2" key="3">
    <citation type="journal article" date="2017" name="Nature">
        <title>Genome sequence of the progenitor of the wheat D genome Aegilops tauschii.</title>
        <authorList>
            <person name="Luo M.C."/>
            <person name="Gu Y.Q."/>
            <person name="Puiu D."/>
            <person name="Wang H."/>
            <person name="Twardziok S.O."/>
            <person name="Deal K.R."/>
            <person name="Huo N."/>
            <person name="Zhu T."/>
            <person name="Wang L."/>
            <person name="Wang Y."/>
            <person name="McGuire P.E."/>
            <person name="Liu S."/>
            <person name="Long H."/>
            <person name="Ramasamy R.K."/>
            <person name="Rodriguez J.C."/>
            <person name="Van S.L."/>
            <person name="Yuan L."/>
            <person name="Wang Z."/>
            <person name="Xia Z."/>
            <person name="Xiao L."/>
            <person name="Anderson O.D."/>
            <person name="Ouyang S."/>
            <person name="Liang Y."/>
            <person name="Zimin A.V."/>
            <person name="Pertea G."/>
            <person name="Qi P."/>
            <person name="Bennetzen J.L."/>
            <person name="Dai X."/>
            <person name="Dawson M.W."/>
            <person name="Muller H.G."/>
            <person name="Kugler K."/>
            <person name="Rivarola-Duarte L."/>
            <person name="Spannagl M."/>
            <person name="Mayer K.F.X."/>
            <person name="Lu F.H."/>
            <person name="Bevan M.W."/>
            <person name="Leroy P."/>
            <person name="Li P."/>
            <person name="You F.M."/>
            <person name="Sun Q."/>
            <person name="Liu Z."/>
            <person name="Lyons E."/>
            <person name="Wicker T."/>
            <person name="Salzberg S.L."/>
            <person name="Devos K.M."/>
            <person name="Dvorak J."/>
        </authorList>
    </citation>
    <scope>NUCLEOTIDE SEQUENCE [LARGE SCALE GENOMIC DNA]</scope>
    <source>
        <strain evidence="2">cv. AL8/78</strain>
    </source>
</reference>
<dbReference type="AlphaFoldDB" id="A0A453NQY0"/>
<dbReference type="Gramene" id="AET6Gv20457300.19">
    <property type="protein sequence ID" value="AET6Gv20457300.19"/>
    <property type="gene ID" value="AET6Gv20457300"/>
</dbReference>
<proteinExistence type="predicted"/>
<evidence type="ECO:0000256" key="1">
    <source>
        <dbReference type="SAM" id="Phobius"/>
    </source>
</evidence>
<dbReference type="Proteomes" id="UP000015105">
    <property type="component" value="Chromosome 6D"/>
</dbReference>
<keyword evidence="1" id="KW-0812">Transmembrane</keyword>
<dbReference type="PANTHER" id="PTHR19229:SF127">
    <property type="entry name" value="ABC TRANSPORTER DOMAIN-CONTAINING PROTEIN"/>
    <property type="match status" value="1"/>
</dbReference>
<keyword evidence="1" id="KW-0472">Membrane</keyword>
<feature type="transmembrane region" description="Helical" evidence="1">
    <location>
        <begin position="234"/>
        <end position="251"/>
    </location>
</feature>
<reference evidence="2" key="4">
    <citation type="submission" date="2019-03" db="UniProtKB">
        <authorList>
            <consortium name="EnsemblPlants"/>
        </authorList>
    </citation>
    <scope>IDENTIFICATION</scope>
</reference>
<dbReference type="InterPro" id="IPR026082">
    <property type="entry name" value="ABCA"/>
</dbReference>
<feature type="transmembrane region" description="Helical" evidence="1">
    <location>
        <begin position="122"/>
        <end position="143"/>
    </location>
</feature>
<dbReference type="EnsemblPlants" id="AET6Gv20457300.19">
    <property type="protein sequence ID" value="AET6Gv20457300.19"/>
    <property type="gene ID" value="AET6Gv20457300"/>
</dbReference>
<organism evidence="2 3">
    <name type="scientific">Aegilops tauschii subsp. strangulata</name>
    <name type="common">Goatgrass</name>
    <dbReference type="NCBI Taxonomy" id="200361"/>
    <lineage>
        <taxon>Eukaryota</taxon>
        <taxon>Viridiplantae</taxon>
        <taxon>Streptophyta</taxon>
        <taxon>Embryophyta</taxon>
        <taxon>Tracheophyta</taxon>
        <taxon>Spermatophyta</taxon>
        <taxon>Magnoliopsida</taxon>
        <taxon>Liliopsida</taxon>
        <taxon>Poales</taxon>
        <taxon>Poaceae</taxon>
        <taxon>BOP clade</taxon>
        <taxon>Pooideae</taxon>
        <taxon>Triticodae</taxon>
        <taxon>Triticeae</taxon>
        <taxon>Triticinae</taxon>
        <taxon>Aegilops</taxon>
    </lineage>
</organism>
<dbReference type="GO" id="GO:0140359">
    <property type="term" value="F:ABC-type transporter activity"/>
    <property type="evidence" value="ECO:0007669"/>
    <property type="project" value="InterPro"/>
</dbReference>
<keyword evidence="1" id="KW-1133">Transmembrane helix</keyword>
<evidence type="ECO:0000313" key="2">
    <source>
        <dbReference type="EnsemblPlants" id="AET6Gv20457300.19"/>
    </source>
</evidence>
<keyword evidence="3" id="KW-1185">Reference proteome</keyword>
<accession>A0A453NQY0</accession>
<dbReference type="GO" id="GO:0005319">
    <property type="term" value="F:lipid transporter activity"/>
    <property type="evidence" value="ECO:0007669"/>
    <property type="project" value="TreeGrafter"/>
</dbReference>
<evidence type="ECO:0000313" key="3">
    <source>
        <dbReference type="Proteomes" id="UP000015105"/>
    </source>
</evidence>
<dbReference type="PANTHER" id="PTHR19229">
    <property type="entry name" value="ATP-BINDING CASSETTE TRANSPORTER SUBFAMILY A ABCA"/>
    <property type="match status" value="1"/>
</dbReference>
<feature type="transmembrane region" description="Helical" evidence="1">
    <location>
        <begin position="82"/>
        <end position="110"/>
    </location>
</feature>
<sequence length="340" mass="39542">QASNAYLRLIGNGLKISFDFVKEMPRAGRSWSTYDLTSIIGPLPYVLTIQLLFPVILTNIVYEKQKKLRIMMKMHGLGDLPYWTISYCYFILLSMLYLLSFMVFGTVFGFTFFRLNSYGVQFVFYFAYMSLQISFAFLMATCFSNVRTAAVIGYFYVFGSGLIADYFFKPYIEDIFISRSWIILLELFPPFSLYRIVYEFSQSASLVSQIDRTGMQWSDLNDPKNGMTMELEEQYYFFTLAGLGTVLNLLNSRPHRFKSSKLPLKWRGQMLSKRERWLDSSYKNQIVAIQSYVTTLRKCTPEKMAIQRKLLSESCPFQWHVGSALVFLVQMVLEKPLSST</sequence>
<protein>
    <submittedName>
        <fullName evidence="2">Uncharacterized protein</fullName>
    </submittedName>
</protein>
<reference evidence="3" key="1">
    <citation type="journal article" date="2014" name="Science">
        <title>Ancient hybridizations among the ancestral genomes of bread wheat.</title>
        <authorList>
            <consortium name="International Wheat Genome Sequencing Consortium,"/>
            <person name="Marcussen T."/>
            <person name="Sandve S.R."/>
            <person name="Heier L."/>
            <person name="Spannagl M."/>
            <person name="Pfeifer M."/>
            <person name="Jakobsen K.S."/>
            <person name="Wulff B.B."/>
            <person name="Steuernagel B."/>
            <person name="Mayer K.F."/>
            <person name="Olsen O.A."/>
        </authorList>
    </citation>
    <scope>NUCLEOTIDE SEQUENCE [LARGE SCALE GENOMIC DNA]</scope>
    <source>
        <strain evidence="3">cv. AL8/78</strain>
    </source>
</reference>
<name>A0A453NQY0_AEGTS</name>
<dbReference type="GO" id="GO:0016020">
    <property type="term" value="C:membrane"/>
    <property type="evidence" value="ECO:0007669"/>
    <property type="project" value="InterPro"/>
</dbReference>
<feature type="transmembrane region" description="Helical" evidence="1">
    <location>
        <begin position="150"/>
        <end position="168"/>
    </location>
</feature>
<feature type="transmembrane region" description="Helical" evidence="1">
    <location>
        <begin position="39"/>
        <end position="62"/>
    </location>
</feature>